<dbReference type="GO" id="GO:0004222">
    <property type="term" value="F:metalloendopeptidase activity"/>
    <property type="evidence" value="ECO:0007669"/>
    <property type="project" value="InterPro"/>
</dbReference>
<dbReference type="Pfam" id="PF00675">
    <property type="entry name" value="Peptidase_M16"/>
    <property type="match status" value="1"/>
</dbReference>
<comment type="cofactor">
    <cofactor evidence="1">
        <name>Zn(2+)</name>
        <dbReference type="ChEBI" id="CHEBI:29105"/>
    </cofactor>
</comment>
<organism evidence="6">
    <name type="scientific">Solibacter usitatus (strain Ellin6076)</name>
    <dbReference type="NCBI Taxonomy" id="234267"/>
    <lineage>
        <taxon>Bacteria</taxon>
        <taxon>Pseudomonadati</taxon>
        <taxon>Acidobacteriota</taxon>
        <taxon>Terriglobia</taxon>
        <taxon>Bryobacterales</taxon>
        <taxon>Solibacteraceae</taxon>
        <taxon>Candidatus Solibacter</taxon>
    </lineage>
</organism>
<protein>
    <submittedName>
        <fullName evidence="6">Peptidase M16 domain protein</fullName>
    </submittedName>
</protein>
<reference evidence="6" key="1">
    <citation type="submission" date="2006-10" db="EMBL/GenBank/DDBJ databases">
        <title>Complete sequence of Solibacter usitatus Ellin6076.</title>
        <authorList>
            <consortium name="US DOE Joint Genome Institute"/>
            <person name="Copeland A."/>
            <person name="Lucas S."/>
            <person name="Lapidus A."/>
            <person name="Barry K."/>
            <person name="Detter J.C."/>
            <person name="Glavina del Rio T."/>
            <person name="Hammon N."/>
            <person name="Israni S."/>
            <person name="Dalin E."/>
            <person name="Tice H."/>
            <person name="Pitluck S."/>
            <person name="Thompson L.S."/>
            <person name="Brettin T."/>
            <person name="Bruce D."/>
            <person name="Han C."/>
            <person name="Tapia R."/>
            <person name="Gilna P."/>
            <person name="Schmutz J."/>
            <person name="Larimer F."/>
            <person name="Land M."/>
            <person name="Hauser L."/>
            <person name="Kyrpides N."/>
            <person name="Mikhailova N."/>
            <person name="Janssen P.H."/>
            <person name="Kuske C.R."/>
            <person name="Richardson P."/>
        </authorList>
    </citation>
    <scope>NUCLEOTIDE SEQUENCE</scope>
    <source>
        <strain evidence="6">Ellin6076</strain>
    </source>
</reference>
<dbReference type="EMBL" id="CP000473">
    <property type="protein sequence ID" value="ABJ88112.1"/>
    <property type="molecule type" value="Genomic_DNA"/>
</dbReference>
<dbReference type="GO" id="GO:0006508">
    <property type="term" value="P:proteolysis"/>
    <property type="evidence" value="ECO:0007669"/>
    <property type="project" value="InterPro"/>
</dbReference>
<dbReference type="InterPro" id="IPR050361">
    <property type="entry name" value="MPP/UQCRC_Complex"/>
</dbReference>
<name>Q01QF8_SOLUE</name>
<gene>
    <name evidence="6" type="ordered locus">Acid_7201</name>
</gene>
<dbReference type="AlphaFoldDB" id="Q01QF8"/>
<evidence type="ECO:0000259" key="4">
    <source>
        <dbReference type="Pfam" id="PF00675"/>
    </source>
</evidence>
<dbReference type="Pfam" id="PF05193">
    <property type="entry name" value="Peptidase_M16_C"/>
    <property type="match status" value="1"/>
</dbReference>
<dbReference type="GO" id="GO:0046872">
    <property type="term" value="F:metal ion binding"/>
    <property type="evidence" value="ECO:0007669"/>
    <property type="project" value="InterPro"/>
</dbReference>
<dbReference type="PANTHER" id="PTHR11851:SF49">
    <property type="entry name" value="MITOCHONDRIAL-PROCESSING PEPTIDASE SUBUNIT ALPHA"/>
    <property type="match status" value="1"/>
</dbReference>
<dbReference type="KEGG" id="sus:Acid_7201"/>
<dbReference type="eggNOG" id="COG0612">
    <property type="taxonomic scope" value="Bacteria"/>
</dbReference>
<dbReference type="OrthoDB" id="9811314at2"/>
<dbReference type="InterPro" id="IPR011249">
    <property type="entry name" value="Metalloenz_LuxS/M16"/>
</dbReference>
<dbReference type="Gene3D" id="3.30.830.10">
    <property type="entry name" value="Metalloenzyme, LuxS/M16 peptidase-like"/>
    <property type="match status" value="2"/>
</dbReference>
<dbReference type="SUPFAM" id="SSF63411">
    <property type="entry name" value="LuxS/MPP-like metallohydrolase"/>
    <property type="match status" value="2"/>
</dbReference>
<sequence>MTSSNNPLRDIEMTTLANGVRVITEAMQHVRSVSVGIWIGAGSRRETTEQNGISHFIEHMLFKGTTTRSAEDIARAVDALGGNLDAFTAKELVCFNTKVLDQHLSQAFEVLADLVLNPMFREEDIEKEKGVILEEIKMEADSPDYLVHEIFSSNFWKDHPLGKPILGTPQSVRRFDSTMIRDFYRSVYSPANMVVTAAGHMTHEGLTALVQQYFASLPPGPAAPPDLQPSTHARIALRNKKSLEQVHLCLGVPSYPLPHEERFACYVLNTLLGGGMSSRLFQNIRERQGLAYAVFSELNPYRDTGCLSIYAGTSAESARQVVESITTEFRQLKGDRVGDEELRRAKDHLKGSLMLGLESTASRMSNLARQEMYFGRFFTLDELVESIEAVTAEDVRRIAQTFFDSRQIALTILGNLENFRITREELGC</sequence>
<evidence type="ECO:0000256" key="2">
    <source>
        <dbReference type="ARBA" id="ARBA00007261"/>
    </source>
</evidence>
<dbReference type="InterPro" id="IPR007863">
    <property type="entry name" value="Peptidase_M16_C"/>
</dbReference>
<proteinExistence type="inferred from homology"/>
<feature type="domain" description="Peptidase M16 N-terminal" evidence="4">
    <location>
        <begin position="21"/>
        <end position="168"/>
    </location>
</feature>
<dbReference type="HOGENOM" id="CLU_009902_3_0_0"/>
<feature type="domain" description="Peptidase M16 C-terminal" evidence="5">
    <location>
        <begin position="177"/>
        <end position="347"/>
    </location>
</feature>
<dbReference type="InterPro" id="IPR001431">
    <property type="entry name" value="Pept_M16_Zn_BS"/>
</dbReference>
<evidence type="ECO:0000259" key="5">
    <source>
        <dbReference type="Pfam" id="PF05193"/>
    </source>
</evidence>
<evidence type="ECO:0000313" key="6">
    <source>
        <dbReference type="EMBL" id="ABJ88112.1"/>
    </source>
</evidence>
<accession>Q01QF8</accession>
<comment type="similarity">
    <text evidence="2 3">Belongs to the peptidase M16 family.</text>
</comment>
<evidence type="ECO:0000256" key="1">
    <source>
        <dbReference type="ARBA" id="ARBA00001947"/>
    </source>
</evidence>
<dbReference type="InParanoid" id="Q01QF8"/>
<dbReference type="PANTHER" id="PTHR11851">
    <property type="entry name" value="METALLOPROTEASE"/>
    <property type="match status" value="1"/>
</dbReference>
<dbReference type="InterPro" id="IPR011765">
    <property type="entry name" value="Pept_M16_N"/>
</dbReference>
<dbReference type="STRING" id="234267.Acid_7201"/>
<dbReference type="PROSITE" id="PS00143">
    <property type="entry name" value="INSULINASE"/>
    <property type="match status" value="1"/>
</dbReference>
<dbReference type="FunFam" id="3.30.830.10:FF:000008">
    <property type="entry name" value="Mitochondrial-processing peptidase subunit beta"/>
    <property type="match status" value="1"/>
</dbReference>
<evidence type="ECO:0000256" key="3">
    <source>
        <dbReference type="RuleBase" id="RU004447"/>
    </source>
</evidence>